<keyword evidence="7" id="KW-1015">Disulfide bond</keyword>
<name>A0A9Q1HAB8_HOLLE</name>
<evidence type="ECO:0000313" key="12">
    <source>
        <dbReference type="Proteomes" id="UP001152320"/>
    </source>
</evidence>
<evidence type="ECO:0000256" key="7">
    <source>
        <dbReference type="PIRSR" id="PIRSR600175-2"/>
    </source>
</evidence>
<feature type="binding site" evidence="6">
    <location>
        <position position="57"/>
    </location>
    <ligand>
        <name>Na(+)</name>
        <dbReference type="ChEBI" id="CHEBI:29101"/>
        <label>1</label>
    </ligand>
</feature>
<feature type="transmembrane region" description="Helical" evidence="10">
    <location>
        <begin position="504"/>
        <end position="525"/>
    </location>
</feature>
<evidence type="ECO:0000256" key="9">
    <source>
        <dbReference type="SAM" id="MobiDB-lite"/>
    </source>
</evidence>
<evidence type="ECO:0000256" key="8">
    <source>
        <dbReference type="RuleBase" id="RU003732"/>
    </source>
</evidence>
<feature type="compositionally biased region" description="Basic and acidic residues" evidence="9">
    <location>
        <begin position="1"/>
        <end position="16"/>
    </location>
</feature>
<feature type="binding site" evidence="6">
    <location>
        <position position="53"/>
    </location>
    <ligand>
        <name>Na(+)</name>
        <dbReference type="ChEBI" id="CHEBI:29101"/>
        <label>1</label>
    </ligand>
</feature>
<feature type="transmembrane region" description="Helical" evidence="10">
    <location>
        <begin position="473"/>
        <end position="498"/>
    </location>
</feature>
<dbReference type="PROSITE" id="PS00610">
    <property type="entry name" value="NA_NEUROTRAN_SYMP_1"/>
    <property type="match status" value="1"/>
</dbReference>
<keyword evidence="12" id="KW-1185">Reference proteome</keyword>
<dbReference type="GO" id="GO:0015375">
    <property type="term" value="F:glycine:sodium symporter activity"/>
    <property type="evidence" value="ECO:0007669"/>
    <property type="project" value="TreeGrafter"/>
</dbReference>
<dbReference type="PANTHER" id="PTHR11616">
    <property type="entry name" value="SODIUM/CHLORIDE DEPENDENT TRANSPORTER"/>
    <property type="match status" value="1"/>
</dbReference>
<keyword evidence="5 10" id="KW-0472">Membrane</keyword>
<evidence type="ECO:0000256" key="6">
    <source>
        <dbReference type="PIRSR" id="PIRSR600175-1"/>
    </source>
</evidence>
<reference evidence="11" key="1">
    <citation type="submission" date="2021-10" db="EMBL/GenBank/DDBJ databases">
        <title>Tropical sea cucumber genome reveals ecological adaptation and Cuvierian tubules defense mechanism.</title>
        <authorList>
            <person name="Chen T."/>
        </authorList>
    </citation>
    <scope>NUCLEOTIDE SEQUENCE</scope>
    <source>
        <strain evidence="11">Nanhai2018</strain>
        <tissue evidence="11">Muscle</tissue>
    </source>
</reference>
<feature type="binding site" evidence="6">
    <location>
        <position position="368"/>
    </location>
    <ligand>
        <name>Na(+)</name>
        <dbReference type="ChEBI" id="CHEBI:29101"/>
        <label>1</label>
    </ligand>
</feature>
<protein>
    <recommendedName>
        <fullName evidence="8">Transporter</fullName>
    </recommendedName>
</protein>
<dbReference type="Proteomes" id="UP001152320">
    <property type="component" value="Chromosome 7"/>
</dbReference>
<dbReference type="PANTHER" id="PTHR11616:SF240">
    <property type="entry name" value="BLOATED TUBULES, ISOFORM B-RELATED"/>
    <property type="match status" value="1"/>
</dbReference>
<feature type="transmembrane region" description="Helical" evidence="10">
    <location>
        <begin position="397"/>
        <end position="418"/>
    </location>
</feature>
<keyword evidence="4 10" id="KW-1133">Transmembrane helix</keyword>
<evidence type="ECO:0000256" key="10">
    <source>
        <dbReference type="SAM" id="Phobius"/>
    </source>
</evidence>
<dbReference type="GO" id="GO:0046872">
    <property type="term" value="F:metal ion binding"/>
    <property type="evidence" value="ECO:0007669"/>
    <property type="project" value="UniProtKB-KW"/>
</dbReference>
<dbReference type="OrthoDB" id="6581954at2759"/>
<feature type="transmembrane region" description="Helical" evidence="10">
    <location>
        <begin position="589"/>
        <end position="611"/>
    </location>
</feature>
<organism evidence="11 12">
    <name type="scientific">Holothuria leucospilota</name>
    <name type="common">Black long sea cucumber</name>
    <name type="synonym">Mertensiothuria leucospilota</name>
    <dbReference type="NCBI Taxonomy" id="206669"/>
    <lineage>
        <taxon>Eukaryota</taxon>
        <taxon>Metazoa</taxon>
        <taxon>Echinodermata</taxon>
        <taxon>Eleutherozoa</taxon>
        <taxon>Echinozoa</taxon>
        <taxon>Holothuroidea</taxon>
        <taxon>Aspidochirotacea</taxon>
        <taxon>Aspidochirotida</taxon>
        <taxon>Holothuriidae</taxon>
        <taxon>Holothuria</taxon>
    </lineage>
</organism>
<accession>A0A9Q1HAB8</accession>
<dbReference type="InterPro" id="IPR000175">
    <property type="entry name" value="Na/ntran_symport"/>
</dbReference>
<comment type="subcellular location">
    <subcellularLocation>
        <location evidence="1">Membrane</location>
        <topology evidence="1">Multi-pass membrane protein</topology>
    </subcellularLocation>
</comment>
<feature type="transmembrane region" description="Helical" evidence="10">
    <location>
        <begin position="44"/>
        <end position="61"/>
    </location>
</feature>
<keyword evidence="6" id="KW-0915">Sodium</keyword>
<comment type="similarity">
    <text evidence="8">Belongs to the sodium:neurotransmitter symporter (SNF) (TC 2.A.22) family.</text>
</comment>
<dbReference type="EMBL" id="JAIZAY010000007">
    <property type="protein sequence ID" value="KAJ8038550.1"/>
    <property type="molecule type" value="Genomic_DNA"/>
</dbReference>
<feature type="binding site" evidence="6">
    <location>
        <position position="52"/>
    </location>
    <ligand>
        <name>Na(+)</name>
        <dbReference type="ChEBI" id="CHEBI:29101"/>
        <label>1</label>
    </ligand>
</feature>
<feature type="transmembrane region" description="Helical" evidence="10">
    <location>
        <begin position="362"/>
        <end position="385"/>
    </location>
</feature>
<evidence type="ECO:0000256" key="1">
    <source>
        <dbReference type="ARBA" id="ARBA00004141"/>
    </source>
</evidence>
<feature type="disulfide bond" evidence="7">
    <location>
        <begin position="159"/>
        <end position="168"/>
    </location>
</feature>
<comment type="caution">
    <text evidence="11">The sequence shown here is derived from an EMBL/GenBank/DDBJ whole genome shotgun (WGS) entry which is preliminary data.</text>
</comment>
<dbReference type="AlphaFoldDB" id="A0A9Q1HAB8"/>
<dbReference type="GO" id="GO:0005886">
    <property type="term" value="C:plasma membrane"/>
    <property type="evidence" value="ECO:0007669"/>
    <property type="project" value="TreeGrafter"/>
</dbReference>
<feature type="transmembrane region" description="Helical" evidence="10">
    <location>
        <begin position="546"/>
        <end position="569"/>
    </location>
</feature>
<dbReference type="PROSITE" id="PS50267">
    <property type="entry name" value="NA_NEUROTRAN_SYMP_3"/>
    <property type="match status" value="1"/>
</dbReference>
<evidence type="ECO:0000313" key="11">
    <source>
        <dbReference type="EMBL" id="KAJ8038550.1"/>
    </source>
</evidence>
<feature type="region of interest" description="Disordered" evidence="9">
    <location>
        <begin position="1"/>
        <end position="34"/>
    </location>
</feature>
<dbReference type="InterPro" id="IPR037272">
    <property type="entry name" value="SNS_sf"/>
</dbReference>
<feature type="binding site" evidence="6">
    <location>
        <position position="50"/>
    </location>
    <ligand>
        <name>Na(+)</name>
        <dbReference type="ChEBI" id="CHEBI:29101"/>
        <label>1</label>
    </ligand>
</feature>
<evidence type="ECO:0000256" key="5">
    <source>
        <dbReference type="ARBA" id="ARBA00023136"/>
    </source>
</evidence>
<proteinExistence type="inferred from homology"/>
<keyword evidence="2 8" id="KW-0813">Transport</keyword>
<feature type="transmembrane region" description="Helical" evidence="10">
    <location>
        <begin position="73"/>
        <end position="95"/>
    </location>
</feature>
<evidence type="ECO:0000256" key="2">
    <source>
        <dbReference type="ARBA" id="ARBA00022448"/>
    </source>
</evidence>
<keyword evidence="8" id="KW-0769">Symport</keyword>
<gene>
    <name evidence="11" type="ORF">HOLleu_16002</name>
</gene>
<feature type="binding site" evidence="6">
    <location>
        <position position="446"/>
    </location>
    <ligand>
        <name>Na(+)</name>
        <dbReference type="ChEBI" id="CHEBI:29101"/>
        <label>1</label>
    </ligand>
</feature>
<keyword evidence="6" id="KW-0479">Metal-binding</keyword>
<keyword evidence="3 8" id="KW-0812">Transmembrane</keyword>
<evidence type="ECO:0000256" key="4">
    <source>
        <dbReference type="ARBA" id="ARBA00022989"/>
    </source>
</evidence>
<evidence type="ECO:0000256" key="3">
    <source>
        <dbReference type="ARBA" id="ARBA00022692"/>
    </source>
</evidence>
<feature type="binding site" evidence="6">
    <location>
        <position position="336"/>
    </location>
    <ligand>
        <name>Na(+)</name>
        <dbReference type="ChEBI" id="CHEBI:29101"/>
        <label>1</label>
    </ligand>
</feature>
<sequence>MDGSRDDLAYDGKSSEVTKSNLQLVEEDGDENKERGNWTNKMDFVLSCLGYAVGLGNVWRFPYLCYRNGGGAFLIPYAIMLFFAGLPLFFLEVSFGQYSSLGPITAWRAVPFMKGVGYCQIIVAAYVGIYYNVIITYTIYYLFSSIGAIFRGRLPWVGCGNDFNTIYCGSLFQDCMNGGGIIVNNGSCVQLKYLTDDQLAEYNITGNLDDEKYNFSAYSDPLQSMRKSPSEEYWKEAVLQESPSMNETNGIVWQLALCLMLAWVIVFLCLIKGIKSSGKVVYFTATFPYVVLFILLIRGVTLPGAGEGIKFYVIPKFERLSDPQVWLDAAIQIFYSLSAAGGGLTTLASYNRFHNNCYFDSLFVAIANCCTSIFAGFVIFSVIGFMATTLGREVDEVILPISTFFNCPLTGFGLAFVAYPEAVARMPGTIIWAILFFFMLITLGLDSQFAIMENIVTAIVDQFPKQLRAKKSYLLAVICITMYLLGLVCVTRTGGYWVSLLDSYGASFTYLVYAVLECVGLGWMYGARRFKNDVRAMIGDRWVDAFVFNWWPLNWCCFTPALMTFVLMFNFFDWSNPTYNGEYPTWANAIGYCMFIFALVWIPVNAIYQFIIADGDFLKRWQTVTQPSEEWGPALSQHRLEAYKVHVNHGTTMGGRIDIDGSGRPVAVSPTYFNDLDNRGFNDATAPV</sequence>
<dbReference type="SUPFAM" id="SSF161070">
    <property type="entry name" value="SNF-like"/>
    <property type="match status" value="1"/>
</dbReference>
<feature type="transmembrane region" description="Helical" evidence="10">
    <location>
        <begin position="115"/>
        <end position="143"/>
    </location>
</feature>
<feature type="binding site" evidence="6">
    <location>
        <position position="447"/>
    </location>
    <ligand>
        <name>Na(+)</name>
        <dbReference type="ChEBI" id="CHEBI:29101"/>
        <label>1</label>
    </ligand>
</feature>
<feature type="transmembrane region" description="Helical" evidence="10">
    <location>
        <begin position="251"/>
        <end position="274"/>
    </location>
</feature>
<feature type="transmembrane region" description="Helical" evidence="10">
    <location>
        <begin position="325"/>
        <end position="350"/>
    </location>
</feature>
<dbReference type="PRINTS" id="PR00176">
    <property type="entry name" value="NANEUSMPORT"/>
</dbReference>
<feature type="binding site" evidence="6">
    <location>
        <position position="443"/>
    </location>
    <ligand>
        <name>Na(+)</name>
        <dbReference type="ChEBI" id="CHEBI:29101"/>
        <label>1</label>
    </ligand>
</feature>
<dbReference type="Pfam" id="PF00209">
    <property type="entry name" value="SNF"/>
    <property type="match status" value="1"/>
</dbReference>
<feature type="transmembrane region" description="Helical" evidence="10">
    <location>
        <begin position="280"/>
        <end position="304"/>
    </location>
</feature>
<feature type="transmembrane region" description="Helical" evidence="10">
    <location>
        <begin position="430"/>
        <end position="452"/>
    </location>
</feature>